<keyword evidence="3" id="KW-1185">Reference proteome</keyword>
<dbReference type="PROSITE" id="PS51318">
    <property type="entry name" value="TAT"/>
    <property type="match status" value="1"/>
</dbReference>
<name>A0A4Q0SWA8_9BACT</name>
<gene>
    <name evidence="2" type="ORF">GRAN_4467</name>
</gene>
<evidence type="ECO:0000313" key="2">
    <source>
        <dbReference type="EMBL" id="RXH55363.1"/>
    </source>
</evidence>
<dbReference type="PANTHER" id="PTHR12110">
    <property type="entry name" value="HYDROXYPYRUVATE ISOMERASE"/>
    <property type="match status" value="1"/>
</dbReference>
<sequence>MKSIGRREFLSGAAKVAGVVGVGAAWPGLAWADPLGLPIGIQLYTVGSDIQADAPAAIRKISAIGYKEVETAGFGSLKTAAEFRKALDDNGLKCPSAHVGFDLANLGKSFDDVNALGCKYATSSVPRMMIMPPIDLTTASEEQRKTWLGSVMSPMTEEDSKRLADAMNKVGDAASKAGLTFASHNHTEQFSPVGNGTAFDYLVDHTDPKNVKFEIDCGWATVAGFKPADLVKKHPDRVKMLHIKDFLPFPKGASTGGPIRPKGSEIGQGVVNYKEIFAGVKGRGIEHIFVEQEGPYARMPAMQAAEVDYKYLHGLPG</sequence>
<dbReference type="Gene3D" id="3.20.20.150">
    <property type="entry name" value="Divalent-metal-dependent TIM barrel enzymes"/>
    <property type="match status" value="1"/>
</dbReference>
<dbReference type="InterPro" id="IPR050312">
    <property type="entry name" value="IolE/XylAMocC-like"/>
</dbReference>
<feature type="domain" description="Xylose isomerase-like TIM barrel" evidence="1">
    <location>
        <begin position="59"/>
        <end position="300"/>
    </location>
</feature>
<dbReference type="Proteomes" id="UP000289437">
    <property type="component" value="Unassembled WGS sequence"/>
</dbReference>
<dbReference type="SUPFAM" id="SSF51658">
    <property type="entry name" value="Xylose isomerase-like"/>
    <property type="match status" value="1"/>
</dbReference>
<dbReference type="InterPro" id="IPR013022">
    <property type="entry name" value="Xyl_isomerase-like_TIM-brl"/>
</dbReference>
<dbReference type="Pfam" id="PF01261">
    <property type="entry name" value="AP_endonuc_2"/>
    <property type="match status" value="1"/>
</dbReference>
<organism evidence="2 3">
    <name type="scientific">Granulicella sibirica</name>
    <dbReference type="NCBI Taxonomy" id="2479048"/>
    <lineage>
        <taxon>Bacteria</taxon>
        <taxon>Pseudomonadati</taxon>
        <taxon>Acidobacteriota</taxon>
        <taxon>Terriglobia</taxon>
        <taxon>Terriglobales</taxon>
        <taxon>Acidobacteriaceae</taxon>
        <taxon>Granulicella</taxon>
    </lineage>
</organism>
<protein>
    <submittedName>
        <fullName evidence="2">Sugar phosphate isomerase</fullName>
    </submittedName>
</protein>
<dbReference type="GO" id="GO:0016853">
    <property type="term" value="F:isomerase activity"/>
    <property type="evidence" value="ECO:0007669"/>
    <property type="project" value="UniProtKB-KW"/>
</dbReference>
<evidence type="ECO:0000313" key="3">
    <source>
        <dbReference type="Proteomes" id="UP000289437"/>
    </source>
</evidence>
<evidence type="ECO:0000259" key="1">
    <source>
        <dbReference type="Pfam" id="PF01261"/>
    </source>
</evidence>
<reference evidence="3" key="2">
    <citation type="submission" date="2019-02" db="EMBL/GenBank/DDBJ databases">
        <title>Granulicella sibirica sp. nov., a psychrotolerant acidobacterium isolated from an organic soil layer in forested tundra, West Siberia.</title>
        <authorList>
            <person name="Oshkin I.Y."/>
            <person name="Kulichevskaya I.S."/>
            <person name="Rijpstra W.I.C."/>
            <person name="Sinninghe Damste J.S."/>
            <person name="Rakitin A.L."/>
            <person name="Ravin N.V."/>
            <person name="Dedysh S.N."/>
        </authorList>
    </citation>
    <scope>NUCLEOTIDE SEQUENCE [LARGE SCALE GENOMIC DNA]</scope>
    <source>
        <strain evidence="3">AF10</strain>
    </source>
</reference>
<dbReference type="PANTHER" id="PTHR12110:SF41">
    <property type="entry name" value="INOSOSE DEHYDRATASE"/>
    <property type="match status" value="1"/>
</dbReference>
<dbReference type="AlphaFoldDB" id="A0A4Q0SWA8"/>
<proteinExistence type="predicted"/>
<reference evidence="2 3" key="1">
    <citation type="submission" date="2018-11" db="EMBL/GenBank/DDBJ databases">
        <authorList>
            <person name="Mardanov A.V."/>
            <person name="Ravin N.V."/>
            <person name="Dedysh S.N."/>
        </authorList>
    </citation>
    <scope>NUCLEOTIDE SEQUENCE [LARGE SCALE GENOMIC DNA]</scope>
    <source>
        <strain evidence="2 3">AF10</strain>
    </source>
</reference>
<comment type="caution">
    <text evidence="2">The sequence shown here is derived from an EMBL/GenBank/DDBJ whole genome shotgun (WGS) entry which is preliminary data.</text>
</comment>
<dbReference type="InterPro" id="IPR006311">
    <property type="entry name" value="TAT_signal"/>
</dbReference>
<accession>A0A4Q0SWA8</accession>
<dbReference type="RefSeq" id="WP_128915150.1">
    <property type="nucleotide sequence ID" value="NZ_RDSM01000003.1"/>
</dbReference>
<dbReference type="NCBIfam" id="TIGR01409">
    <property type="entry name" value="TAT_signal_seq"/>
    <property type="match status" value="1"/>
</dbReference>
<dbReference type="OrthoDB" id="9798407at2"/>
<dbReference type="InterPro" id="IPR036237">
    <property type="entry name" value="Xyl_isomerase-like_sf"/>
</dbReference>
<dbReference type="EMBL" id="RDSM01000003">
    <property type="protein sequence ID" value="RXH55363.1"/>
    <property type="molecule type" value="Genomic_DNA"/>
</dbReference>
<dbReference type="InterPro" id="IPR019546">
    <property type="entry name" value="TAT_signal_bac_arc"/>
</dbReference>
<keyword evidence="2" id="KW-0413">Isomerase</keyword>